<sequence length="654" mass="73943">MLGWMLKRGENAPDADDGDTTQFDQPDTPAPVFAARAFKTALFGTPSKRNVDRRALRGTASRKSTGQPSETPSKPQGILVTPGTGTSKRKRVSFGHDVPGDSTAKLSMITEQDEPTEEHAPTAPSQTQTQTRIKTKSTEARLRTAPEPNVSDDEWEEEEDYGSHDVTLDLNEPHSQSGRYWKGEFLKYHQEAKAEMEKLLKYKQLAKSYAQQKDAEAIELAERLRDEQQRVIKMEKKIAENASQIAAQPTEQTEEAQTEMLAKLTKQSHLVSQYRQQVQELEAQLEELLIQRENAAGNETPRRRYASTPSVTATQKTLTETRRELRRARSQLKELDSLRDEVFTLKTQLKKAELKLVVIEKEEARASNGPRAQELRTLLKAAKEDSRQKDEEIRRLKNEFEVFRKDNEVYEADTKAVLERAHTKIADLKKEVKVLKAAGPGQARPHSWHPEGMMEEKIKESKSDELIRAKVETAKRRSVDEPSETMTVSQPRTLREKFVDDATMAPKPDSTKAAERGSLGKTKWQPFVPRSPRHRVYVTEDVASHQIQRNKPKDIIAPELTALNRDMDHKQYGWPSVANHQVDLLSDRFARLGGPGPNGQSNSSLVGNTSKSALPPERRAAALARIEKRMAEKKRLRNRNSGHDKENVRPLACG</sequence>
<dbReference type="OMA" id="QEMSKYE"/>
<feature type="compositionally biased region" description="Basic residues" evidence="2">
    <location>
        <begin position="631"/>
        <end position="640"/>
    </location>
</feature>
<feature type="compositionally biased region" description="Acidic residues" evidence="2">
    <location>
        <begin position="150"/>
        <end position="160"/>
    </location>
</feature>
<accession>A0A166XWX2</accession>
<evidence type="ECO:0000313" key="4">
    <source>
        <dbReference type="EMBL" id="OAA36279.1"/>
    </source>
</evidence>
<feature type="compositionally biased region" description="Polar residues" evidence="2">
    <location>
        <begin position="307"/>
        <end position="316"/>
    </location>
</feature>
<dbReference type="InterPro" id="IPR021589">
    <property type="entry name" value="Cut12"/>
</dbReference>
<evidence type="ECO:0000256" key="2">
    <source>
        <dbReference type="SAM" id="MobiDB-lite"/>
    </source>
</evidence>
<feature type="region of interest" description="Disordered" evidence="2">
    <location>
        <begin position="630"/>
        <end position="654"/>
    </location>
</feature>
<gene>
    <name evidence="4" type="ORF">NOR_07624</name>
</gene>
<comment type="caution">
    <text evidence="4">The sequence shown here is derived from an EMBL/GenBank/DDBJ whole genome shotgun (WGS) entry which is preliminary data.</text>
</comment>
<dbReference type="OrthoDB" id="5383703at2759"/>
<dbReference type="Proteomes" id="UP000243498">
    <property type="component" value="Unassembled WGS sequence"/>
</dbReference>
<evidence type="ECO:0000259" key="3">
    <source>
        <dbReference type="Pfam" id="PF11500"/>
    </source>
</evidence>
<feature type="compositionally biased region" description="Polar residues" evidence="2">
    <location>
        <begin position="61"/>
        <end position="74"/>
    </location>
</feature>
<organism evidence="4 5">
    <name type="scientific">Metarhizium rileyi (strain RCEF 4871)</name>
    <name type="common">Nomuraea rileyi</name>
    <dbReference type="NCBI Taxonomy" id="1649241"/>
    <lineage>
        <taxon>Eukaryota</taxon>
        <taxon>Fungi</taxon>
        <taxon>Dikarya</taxon>
        <taxon>Ascomycota</taxon>
        <taxon>Pezizomycotina</taxon>
        <taxon>Sordariomycetes</taxon>
        <taxon>Hypocreomycetidae</taxon>
        <taxon>Hypocreales</taxon>
        <taxon>Clavicipitaceae</taxon>
        <taxon>Metarhizium</taxon>
    </lineage>
</organism>
<feature type="region of interest" description="Disordered" evidence="2">
    <location>
        <begin position="298"/>
        <end position="317"/>
    </location>
</feature>
<proteinExistence type="predicted"/>
<dbReference type="Pfam" id="PF11500">
    <property type="entry name" value="Cut12"/>
    <property type="match status" value="1"/>
</dbReference>
<feature type="coiled-coil region" evidence="1">
    <location>
        <begin position="210"/>
        <end position="237"/>
    </location>
</feature>
<feature type="domain" description="Spindle pole body-associated protein cut12" evidence="3">
    <location>
        <begin position="121"/>
        <end position="253"/>
    </location>
</feature>
<protein>
    <submittedName>
        <fullName evidence="4">Spindle-body formation-associated protein</fullName>
    </submittedName>
</protein>
<feature type="region of interest" description="Disordered" evidence="2">
    <location>
        <begin position="592"/>
        <end position="617"/>
    </location>
</feature>
<reference evidence="4 5" key="1">
    <citation type="journal article" date="2016" name="Genome Biol. Evol.">
        <title>Divergent and convergent evolution of fungal pathogenicity.</title>
        <authorList>
            <person name="Shang Y."/>
            <person name="Xiao G."/>
            <person name="Zheng P."/>
            <person name="Cen K."/>
            <person name="Zhan S."/>
            <person name="Wang C."/>
        </authorList>
    </citation>
    <scope>NUCLEOTIDE SEQUENCE [LARGE SCALE GENOMIC DNA]</scope>
    <source>
        <strain evidence="4 5">RCEF 4871</strain>
    </source>
</reference>
<keyword evidence="1" id="KW-0175">Coiled coil</keyword>
<feature type="region of interest" description="Disordered" evidence="2">
    <location>
        <begin position="503"/>
        <end position="527"/>
    </location>
</feature>
<feature type="region of interest" description="Disordered" evidence="2">
    <location>
        <begin position="1"/>
        <end position="172"/>
    </location>
</feature>
<dbReference type="EMBL" id="AZHC01000036">
    <property type="protein sequence ID" value="OAA36279.1"/>
    <property type="molecule type" value="Genomic_DNA"/>
</dbReference>
<dbReference type="STRING" id="1081105.A0A166XWX2"/>
<keyword evidence="5" id="KW-1185">Reference proteome</keyword>
<evidence type="ECO:0000256" key="1">
    <source>
        <dbReference type="SAM" id="Coils"/>
    </source>
</evidence>
<evidence type="ECO:0000313" key="5">
    <source>
        <dbReference type="Proteomes" id="UP000243498"/>
    </source>
</evidence>
<dbReference type="AlphaFoldDB" id="A0A166XWX2"/>
<name>A0A166XWX2_METRR</name>